<gene>
    <name evidence="1" type="ORF">AAES_52470</name>
</gene>
<reference evidence="1 2" key="1">
    <citation type="submission" date="2015-10" db="EMBL/GenBank/DDBJ databases">
        <authorList>
            <person name="Gilbert D.G."/>
        </authorList>
    </citation>
    <scope>NUCLEOTIDE SEQUENCE [LARGE SCALE GENOMIC DNA]</scope>
    <source>
        <strain evidence="1">FVVF132</strain>
    </source>
</reference>
<proteinExistence type="predicted"/>
<evidence type="ECO:0000313" key="2">
    <source>
        <dbReference type="Proteomes" id="UP000051836"/>
    </source>
</evidence>
<comment type="caution">
    <text evidence="1">The sequence shown here is derived from an EMBL/GenBank/DDBJ whole genome shotgun (WGS) entry which is preliminary data.</text>
</comment>
<dbReference type="PROSITE" id="PS51257">
    <property type="entry name" value="PROKAR_LIPOPROTEIN"/>
    <property type="match status" value="1"/>
</dbReference>
<name>A0A0Q3Q6U5_AMAAE</name>
<protein>
    <submittedName>
        <fullName evidence="1">Uncharacterized protein</fullName>
    </submittedName>
</protein>
<dbReference type="Proteomes" id="UP000051836">
    <property type="component" value="Unassembled WGS sequence"/>
</dbReference>
<dbReference type="EMBL" id="LMAW01001226">
    <property type="protein sequence ID" value="KQK84020.1"/>
    <property type="molecule type" value="Genomic_DNA"/>
</dbReference>
<accession>A0A0Q3Q6U5</accession>
<keyword evidence="2" id="KW-1185">Reference proteome</keyword>
<dbReference type="AlphaFoldDB" id="A0A0Q3Q6U5"/>
<sequence length="81" mass="8615">MTTSPKKASSAASTFCSSCSCISSFALSSRSRFSSRVVFVSSSGSVMEKWSSAGPQSAAVLPKDRICSRWSLEHTRGVSAW</sequence>
<evidence type="ECO:0000313" key="1">
    <source>
        <dbReference type="EMBL" id="KQK84020.1"/>
    </source>
</evidence>
<organism evidence="1 2">
    <name type="scientific">Amazona aestiva</name>
    <name type="common">Blue-fronted Amazon parrot</name>
    <dbReference type="NCBI Taxonomy" id="12930"/>
    <lineage>
        <taxon>Eukaryota</taxon>
        <taxon>Metazoa</taxon>
        <taxon>Chordata</taxon>
        <taxon>Craniata</taxon>
        <taxon>Vertebrata</taxon>
        <taxon>Euteleostomi</taxon>
        <taxon>Archelosauria</taxon>
        <taxon>Archosauria</taxon>
        <taxon>Dinosauria</taxon>
        <taxon>Saurischia</taxon>
        <taxon>Theropoda</taxon>
        <taxon>Coelurosauria</taxon>
        <taxon>Aves</taxon>
        <taxon>Neognathae</taxon>
        <taxon>Neoaves</taxon>
        <taxon>Telluraves</taxon>
        <taxon>Australaves</taxon>
        <taxon>Psittaciformes</taxon>
        <taxon>Psittacidae</taxon>
        <taxon>Amazona</taxon>
    </lineage>
</organism>